<sequence length="425" mass="47707">MRKIKDSGIDWIGEVPYNWRVVPIKSFLSKKKEILEKWTGENVLSLTMNGVVIRNLENPSGKMPTTFDGYQKIDKGSLILCLFDIDVTPRCVGIAYNDGVTSPAYSQYRIINGNLKFYYYLLLMMDNDKILLPYSRTLRSTLTDEYFGAVKVAIPPLSEQEKIAQFLDKKIALIDDIITDTKTSIEELKAYKQSLITEIVTKGLDPTVKFVPSGIQWVGNVPEGWGIIPLKYCVSLDDNKVSQEEIDADLFIKYVEIGAVDSINGISNYQEMGLLSSPSRARKRVKEGDTIVSTVRTYLKAITTIEDDENVVVSTGFAVLRPNDKILPEFLGYAVKSDSFTENVVANSYGISYPAISAQKLISLPIVLPSIEEQSSIASYLDNKIIIIDKMIMEKENIISEYHTYKKSLIYEYVTGKKQVGANEG</sequence>
<keyword evidence="2" id="KW-0680">Restriction system</keyword>
<dbReference type="SUPFAM" id="SSF116734">
    <property type="entry name" value="DNA methylase specificity domain"/>
    <property type="match status" value="2"/>
</dbReference>
<keyword evidence="5" id="KW-0255">Endonuclease</keyword>
<keyword evidence="3" id="KW-0238">DNA-binding</keyword>
<dbReference type="GO" id="GO:0004519">
    <property type="term" value="F:endonuclease activity"/>
    <property type="evidence" value="ECO:0007669"/>
    <property type="project" value="UniProtKB-KW"/>
</dbReference>
<reference evidence="6" key="1">
    <citation type="journal article" date="2019" name="Int. J. Syst. Evol. Microbiol.">
        <title>The Global Catalogue of Microorganisms (GCM) 10K type strain sequencing project: providing services to taxonomists for standard genome sequencing and annotation.</title>
        <authorList>
            <consortium name="The Broad Institute Genomics Platform"/>
            <consortium name="The Broad Institute Genome Sequencing Center for Infectious Disease"/>
            <person name="Wu L."/>
            <person name="Ma J."/>
        </authorList>
    </citation>
    <scope>NUCLEOTIDE SEQUENCE [LARGE SCALE GENOMIC DNA]</scope>
    <source>
        <strain evidence="6">DT43</strain>
    </source>
</reference>
<evidence type="ECO:0000313" key="6">
    <source>
        <dbReference type="Proteomes" id="UP001596110"/>
    </source>
</evidence>
<name>A0ABW0UEG8_9STRE</name>
<keyword evidence="6" id="KW-1185">Reference proteome</keyword>
<evidence type="ECO:0000256" key="2">
    <source>
        <dbReference type="ARBA" id="ARBA00022747"/>
    </source>
</evidence>
<feature type="domain" description="Type I restriction modification DNA specificity" evidence="4">
    <location>
        <begin position="273"/>
        <end position="385"/>
    </location>
</feature>
<dbReference type="RefSeq" id="WP_198039935.1">
    <property type="nucleotide sequence ID" value="NZ_JBHSOJ010000026.1"/>
</dbReference>
<proteinExistence type="inferred from homology"/>
<evidence type="ECO:0000259" key="4">
    <source>
        <dbReference type="Pfam" id="PF01420"/>
    </source>
</evidence>
<dbReference type="InterPro" id="IPR000055">
    <property type="entry name" value="Restrct_endonuc_typeI_TRD"/>
</dbReference>
<dbReference type="Gene3D" id="1.10.287.1120">
    <property type="entry name" value="Bipartite methylase S protein"/>
    <property type="match status" value="1"/>
</dbReference>
<dbReference type="EC" id="3.1.21.-" evidence="5"/>
<comment type="similarity">
    <text evidence="1">Belongs to the type-I restriction system S methylase family.</text>
</comment>
<gene>
    <name evidence="5" type="ORF">ACFPQ3_09375</name>
</gene>
<dbReference type="InterPro" id="IPR044946">
    <property type="entry name" value="Restrct_endonuc_typeI_TRD_sf"/>
</dbReference>
<dbReference type="InterPro" id="IPR052021">
    <property type="entry name" value="Type-I_RS_S_subunit"/>
</dbReference>
<dbReference type="EMBL" id="JBHSOJ010000026">
    <property type="protein sequence ID" value="MFC5631762.1"/>
    <property type="molecule type" value="Genomic_DNA"/>
</dbReference>
<evidence type="ECO:0000256" key="1">
    <source>
        <dbReference type="ARBA" id="ARBA00010923"/>
    </source>
</evidence>
<dbReference type="GO" id="GO:0016787">
    <property type="term" value="F:hydrolase activity"/>
    <property type="evidence" value="ECO:0007669"/>
    <property type="project" value="UniProtKB-KW"/>
</dbReference>
<organism evidence="5 6">
    <name type="scientific">Streptococcus caledonicus</name>
    <dbReference type="NCBI Taxonomy" id="2614158"/>
    <lineage>
        <taxon>Bacteria</taxon>
        <taxon>Bacillati</taxon>
        <taxon>Bacillota</taxon>
        <taxon>Bacilli</taxon>
        <taxon>Lactobacillales</taxon>
        <taxon>Streptococcaceae</taxon>
        <taxon>Streptococcus</taxon>
    </lineage>
</organism>
<dbReference type="Proteomes" id="UP001596110">
    <property type="component" value="Unassembled WGS sequence"/>
</dbReference>
<accession>A0ABW0UEG8</accession>
<keyword evidence="5" id="KW-0378">Hydrolase</keyword>
<dbReference type="PANTHER" id="PTHR30408:SF12">
    <property type="entry name" value="TYPE I RESTRICTION ENZYME MJAVIII SPECIFICITY SUBUNIT"/>
    <property type="match status" value="1"/>
</dbReference>
<dbReference type="Pfam" id="PF01420">
    <property type="entry name" value="Methylase_S"/>
    <property type="match status" value="2"/>
</dbReference>
<comment type="caution">
    <text evidence="5">The sequence shown here is derived from an EMBL/GenBank/DDBJ whole genome shotgun (WGS) entry which is preliminary data.</text>
</comment>
<dbReference type="Gene3D" id="3.90.220.20">
    <property type="entry name" value="DNA methylase specificity domains"/>
    <property type="match status" value="2"/>
</dbReference>
<feature type="domain" description="Type I restriction modification DNA specificity" evidence="4">
    <location>
        <begin position="95"/>
        <end position="186"/>
    </location>
</feature>
<dbReference type="PANTHER" id="PTHR30408">
    <property type="entry name" value="TYPE-1 RESTRICTION ENZYME ECOKI SPECIFICITY PROTEIN"/>
    <property type="match status" value="1"/>
</dbReference>
<evidence type="ECO:0000313" key="5">
    <source>
        <dbReference type="EMBL" id="MFC5631762.1"/>
    </source>
</evidence>
<protein>
    <submittedName>
        <fullName evidence="5">Restriction endonuclease subunit S</fullName>
        <ecNumber evidence="5">3.1.21.-</ecNumber>
    </submittedName>
</protein>
<evidence type="ECO:0000256" key="3">
    <source>
        <dbReference type="ARBA" id="ARBA00023125"/>
    </source>
</evidence>
<keyword evidence="5" id="KW-0540">Nuclease</keyword>